<dbReference type="InterPro" id="IPR051091">
    <property type="entry name" value="O-Glucosyltr/Glycosyltrsf_90"/>
</dbReference>
<accession>A0ABQ1AWR3</accession>
<dbReference type="PANTHER" id="PTHR12203:SF107">
    <property type="entry name" value="GLYCOSYL TRANSFERASE CAP10 DOMAIN-CONTAINING PROTEIN"/>
    <property type="match status" value="1"/>
</dbReference>
<feature type="transmembrane region" description="Helical" evidence="1">
    <location>
        <begin position="181"/>
        <end position="203"/>
    </location>
</feature>
<reference evidence="4 5" key="1">
    <citation type="submission" date="2020-01" db="EMBL/GenBank/DDBJ databases">
        <title>Draft genome sequence of Aspergillus udagawae IFM 53868.</title>
        <authorList>
            <person name="Takahashi H."/>
            <person name="Yaguchi T."/>
        </authorList>
    </citation>
    <scope>NUCLEOTIDE SEQUENCE [LARGE SCALE GENOMIC DNA]</scope>
    <source>
        <strain evidence="4 5">IFM 53868</strain>
    </source>
</reference>
<sequence length="658" mass="73287">MQLINHAVYAVTVLATIAAAVPGPIVARGEKFPVFNGEKSVMVETEPSAETGNVLMALSEGDVDCKGSALCERLSSSCDDAYRKVVPSNTYSTYLDKSNTGTCSGTCGLFVSGNHCEVMGQDLMDAYNDIRNRGHCSHCGRKQIANGWILSLTCLGKRPAVPSPSEAISEPLAQPSAWGRFGVLLTFSRYPTIIPAIFIILIMQRSWATWCSLRRMLFAVGVGACGVFVYLIWFGMNSDRDNVPPLLTQLIPAGHCTCQSSTSFQCADCLTCLASPPPSEPEPLATWSFQYGRDDQNLGLSQSQCQAAFPGLFQDIHRGIEYWKSRGGISRDDLSAVPFDDGMARAIISNGDLYVVATRAKGADHRRKILGTLGSIHRALSASSNRTSHPTIEFIFSIEDRVDDVDAVGHPVWVLSRKASQESVILMPDFGYWSWAKSNIGPYGQVLQRIMAAETNLKFADKEQKLVWRGKLSFAPKLRRALLDTARSKPWSDVKELDWSKKANFLSMEDHCRYVFIGHVEGRAYSASLKYRQACRSVVVAHKLQHIQHHHYLLVSSGPEQNYVEVERDFSDLPKRMDELLKNPDKAERIANNSVKTFRERYLTPAAEACYWRALWKGWAEVSSNVTRDVEQPPVDRGLRYESFVLLDSNDMFKYSFG</sequence>
<dbReference type="EMBL" id="BLKG01000061">
    <property type="protein sequence ID" value="GFF89457.1"/>
    <property type="molecule type" value="Genomic_DNA"/>
</dbReference>
<dbReference type="InterPro" id="IPR029167">
    <property type="entry name" value="Mug117"/>
</dbReference>
<feature type="transmembrane region" description="Helical" evidence="1">
    <location>
        <begin position="215"/>
        <end position="236"/>
    </location>
</feature>
<feature type="domain" description="Glycosyl transferase CAP10" evidence="3">
    <location>
        <begin position="388"/>
        <end position="619"/>
    </location>
</feature>
<evidence type="ECO:0000259" key="3">
    <source>
        <dbReference type="SMART" id="SM00672"/>
    </source>
</evidence>
<keyword evidence="1" id="KW-1133">Transmembrane helix</keyword>
<dbReference type="InterPro" id="IPR006598">
    <property type="entry name" value="CAP10"/>
</dbReference>
<keyword evidence="1" id="KW-0812">Transmembrane</keyword>
<proteinExistence type="predicted"/>
<keyword evidence="5" id="KW-1185">Reference proteome</keyword>
<keyword evidence="2" id="KW-0732">Signal</keyword>
<comment type="caution">
    <text evidence="4">The sequence shown here is derived from an EMBL/GenBank/DDBJ whole genome shotgun (WGS) entry which is preliminary data.</text>
</comment>
<dbReference type="Pfam" id="PF05686">
    <property type="entry name" value="Glyco_transf_90"/>
    <property type="match status" value="1"/>
</dbReference>
<dbReference type="Pfam" id="PF15474">
    <property type="entry name" value="MU117"/>
    <property type="match status" value="1"/>
</dbReference>
<feature type="signal peptide" evidence="2">
    <location>
        <begin position="1"/>
        <end position="20"/>
    </location>
</feature>
<evidence type="ECO:0000256" key="2">
    <source>
        <dbReference type="SAM" id="SignalP"/>
    </source>
</evidence>
<keyword evidence="1" id="KW-0472">Membrane</keyword>
<organism evidence="4 5">
    <name type="scientific">Aspergillus udagawae</name>
    <dbReference type="NCBI Taxonomy" id="91492"/>
    <lineage>
        <taxon>Eukaryota</taxon>
        <taxon>Fungi</taxon>
        <taxon>Dikarya</taxon>
        <taxon>Ascomycota</taxon>
        <taxon>Pezizomycotina</taxon>
        <taxon>Eurotiomycetes</taxon>
        <taxon>Eurotiomycetidae</taxon>
        <taxon>Eurotiales</taxon>
        <taxon>Aspergillaceae</taxon>
        <taxon>Aspergillus</taxon>
        <taxon>Aspergillus subgen. Fumigati</taxon>
    </lineage>
</organism>
<dbReference type="PANTHER" id="PTHR12203">
    <property type="entry name" value="KDEL LYS-ASP-GLU-LEU CONTAINING - RELATED"/>
    <property type="match status" value="1"/>
</dbReference>
<protein>
    <submittedName>
        <fullName evidence="4">Protein O-glucosyltransferase 1</fullName>
    </submittedName>
</protein>
<feature type="chain" id="PRO_5045199509" evidence="2">
    <location>
        <begin position="21"/>
        <end position="658"/>
    </location>
</feature>
<evidence type="ECO:0000313" key="5">
    <source>
        <dbReference type="Proteomes" id="UP000465266"/>
    </source>
</evidence>
<evidence type="ECO:0000256" key="1">
    <source>
        <dbReference type="SAM" id="Phobius"/>
    </source>
</evidence>
<dbReference type="SMART" id="SM00672">
    <property type="entry name" value="CAP10"/>
    <property type="match status" value="1"/>
</dbReference>
<dbReference type="Proteomes" id="UP000465266">
    <property type="component" value="Unassembled WGS sequence"/>
</dbReference>
<gene>
    <name evidence="4" type="ORF">IFM53868_05845</name>
</gene>
<evidence type="ECO:0000313" key="4">
    <source>
        <dbReference type="EMBL" id="GFF89457.1"/>
    </source>
</evidence>
<name>A0ABQ1AWR3_9EURO</name>